<evidence type="ECO:0000313" key="3">
    <source>
        <dbReference type="Proteomes" id="UP001575652"/>
    </source>
</evidence>
<dbReference type="PROSITE" id="PS51186">
    <property type="entry name" value="GNAT"/>
    <property type="match status" value="1"/>
</dbReference>
<feature type="domain" description="N-acetyltransferase" evidence="1">
    <location>
        <begin position="6"/>
        <end position="152"/>
    </location>
</feature>
<evidence type="ECO:0000313" key="2">
    <source>
        <dbReference type="EMBL" id="MFB0834223.1"/>
    </source>
</evidence>
<keyword evidence="3" id="KW-1185">Reference proteome</keyword>
<dbReference type="SUPFAM" id="SSF55729">
    <property type="entry name" value="Acyl-CoA N-acyltransferases (Nat)"/>
    <property type="match status" value="1"/>
</dbReference>
<keyword evidence="2" id="KW-0012">Acyltransferase</keyword>
<comment type="caution">
    <text evidence="2">The sequence shown here is derived from an EMBL/GenBank/DDBJ whole genome shotgun (WGS) entry which is preliminary data.</text>
</comment>
<keyword evidence="2" id="KW-0808">Transferase</keyword>
<name>A0ABV4UMR2_9MICC</name>
<gene>
    <name evidence="2" type="ORF">ACETWP_06445</name>
</gene>
<dbReference type="InterPro" id="IPR016181">
    <property type="entry name" value="Acyl_CoA_acyltransferase"/>
</dbReference>
<dbReference type="EC" id="2.3.-.-" evidence="2"/>
<protein>
    <submittedName>
        <fullName evidence="2">GNAT family N-acetyltransferase</fullName>
        <ecNumber evidence="2">2.3.-.-</ecNumber>
    </submittedName>
</protein>
<organism evidence="2 3">
    <name type="scientific">Arthrobacter halodurans</name>
    <dbReference type="NCBI Taxonomy" id="516699"/>
    <lineage>
        <taxon>Bacteria</taxon>
        <taxon>Bacillati</taxon>
        <taxon>Actinomycetota</taxon>
        <taxon>Actinomycetes</taxon>
        <taxon>Micrococcales</taxon>
        <taxon>Micrococcaceae</taxon>
        <taxon>Arthrobacter</taxon>
    </lineage>
</organism>
<proteinExistence type="predicted"/>
<dbReference type="Gene3D" id="3.40.630.30">
    <property type="match status" value="1"/>
</dbReference>
<dbReference type="Proteomes" id="UP001575652">
    <property type="component" value="Unassembled WGS sequence"/>
</dbReference>
<accession>A0ABV4UMR2</accession>
<sequence length="170" mass="18301">MHQPRWNTRAERPADVPAIHDINVAAFGTPAEANLVDALRADASWIVGLSMVVTDARDRPVGHALLTRCHIGDVPALCLAPCAVLPAHQREGAGSAAIRAALNAAREMGEHFVVVLGHPDYYPRFGFRRASTAGIRLGIEIPDDALMALSLDGARRLPRGEVRYAEPFGI</sequence>
<reference evidence="2 3" key="1">
    <citation type="submission" date="2024-09" db="EMBL/GenBank/DDBJ databases">
        <authorList>
            <person name="Salinas-Garcia M.A."/>
            <person name="Prieme A."/>
        </authorList>
    </citation>
    <scope>NUCLEOTIDE SEQUENCE [LARGE SCALE GENOMIC DNA]</scope>
    <source>
        <strain evidence="2 3">DSM 21081</strain>
    </source>
</reference>
<dbReference type="GO" id="GO:0016746">
    <property type="term" value="F:acyltransferase activity"/>
    <property type="evidence" value="ECO:0007669"/>
    <property type="project" value="UniProtKB-KW"/>
</dbReference>
<dbReference type="RefSeq" id="WP_373971395.1">
    <property type="nucleotide sequence ID" value="NZ_JBHDLJ010000004.1"/>
</dbReference>
<dbReference type="Pfam" id="PF00583">
    <property type="entry name" value="Acetyltransf_1"/>
    <property type="match status" value="1"/>
</dbReference>
<dbReference type="EMBL" id="JBHDLJ010000004">
    <property type="protein sequence ID" value="MFB0834223.1"/>
    <property type="molecule type" value="Genomic_DNA"/>
</dbReference>
<evidence type="ECO:0000259" key="1">
    <source>
        <dbReference type="PROSITE" id="PS51186"/>
    </source>
</evidence>
<dbReference type="InterPro" id="IPR000182">
    <property type="entry name" value="GNAT_dom"/>
</dbReference>